<reference evidence="1" key="1">
    <citation type="journal article" date="2017" name="Nature">
        <title>The sunflower genome provides insights into oil metabolism, flowering and Asterid evolution.</title>
        <authorList>
            <person name="Badouin H."/>
            <person name="Gouzy J."/>
            <person name="Grassa C.J."/>
            <person name="Murat F."/>
            <person name="Staton S.E."/>
            <person name="Cottret L."/>
            <person name="Lelandais-Briere C."/>
            <person name="Owens G.L."/>
            <person name="Carrere S."/>
            <person name="Mayjonade B."/>
            <person name="Legrand L."/>
            <person name="Gill N."/>
            <person name="Kane N.C."/>
            <person name="Bowers J.E."/>
            <person name="Hubner S."/>
            <person name="Bellec A."/>
            <person name="Berard A."/>
            <person name="Berges H."/>
            <person name="Blanchet N."/>
            <person name="Boniface M.C."/>
            <person name="Brunel D."/>
            <person name="Catrice O."/>
            <person name="Chaidir N."/>
            <person name="Claudel C."/>
            <person name="Donnadieu C."/>
            <person name="Faraut T."/>
            <person name="Fievet G."/>
            <person name="Helmstetter N."/>
            <person name="King M."/>
            <person name="Knapp S.J."/>
            <person name="Lai Z."/>
            <person name="Le Paslier M.C."/>
            <person name="Lippi Y."/>
            <person name="Lorenzon L."/>
            <person name="Mandel J.R."/>
            <person name="Marage G."/>
            <person name="Marchand G."/>
            <person name="Marquand E."/>
            <person name="Bret-Mestries E."/>
            <person name="Morien E."/>
            <person name="Nambeesan S."/>
            <person name="Nguyen T."/>
            <person name="Pegot-Espagnet P."/>
            <person name="Pouilly N."/>
            <person name="Raftis F."/>
            <person name="Sallet E."/>
            <person name="Schiex T."/>
            <person name="Thomas J."/>
            <person name="Vandecasteele C."/>
            <person name="Vares D."/>
            <person name="Vear F."/>
            <person name="Vautrin S."/>
            <person name="Crespi M."/>
            <person name="Mangin B."/>
            <person name="Burke J.M."/>
            <person name="Salse J."/>
            <person name="Munos S."/>
            <person name="Vincourt P."/>
            <person name="Rieseberg L.H."/>
            <person name="Langlade N.B."/>
        </authorList>
    </citation>
    <scope>NUCLEOTIDE SEQUENCE</scope>
    <source>
        <tissue evidence="1">Leaves</tissue>
    </source>
</reference>
<proteinExistence type="predicted"/>
<dbReference type="Gramene" id="mRNA:HanXRQr2_Chr10g0421891">
    <property type="protein sequence ID" value="CDS:HanXRQr2_Chr10g0421891.1"/>
    <property type="gene ID" value="HanXRQr2_Chr10g0421891"/>
</dbReference>
<gene>
    <name evidence="1" type="ORF">HanXRQr2_Chr10g0421891</name>
</gene>
<dbReference type="Gene3D" id="3.30.70.330">
    <property type="match status" value="1"/>
</dbReference>
<dbReference type="InterPro" id="IPR012677">
    <property type="entry name" value="Nucleotide-bd_a/b_plait_sf"/>
</dbReference>
<organism evidence="1 2">
    <name type="scientific">Helianthus annuus</name>
    <name type="common">Common sunflower</name>
    <dbReference type="NCBI Taxonomy" id="4232"/>
    <lineage>
        <taxon>Eukaryota</taxon>
        <taxon>Viridiplantae</taxon>
        <taxon>Streptophyta</taxon>
        <taxon>Embryophyta</taxon>
        <taxon>Tracheophyta</taxon>
        <taxon>Spermatophyta</taxon>
        <taxon>Magnoliopsida</taxon>
        <taxon>eudicotyledons</taxon>
        <taxon>Gunneridae</taxon>
        <taxon>Pentapetalae</taxon>
        <taxon>asterids</taxon>
        <taxon>campanulids</taxon>
        <taxon>Asterales</taxon>
        <taxon>Asteraceae</taxon>
        <taxon>Asteroideae</taxon>
        <taxon>Heliantheae alliance</taxon>
        <taxon>Heliantheae</taxon>
        <taxon>Helianthus</taxon>
    </lineage>
</organism>
<dbReference type="AlphaFoldDB" id="A0A9K3N3C6"/>
<reference evidence="1" key="2">
    <citation type="submission" date="2020-06" db="EMBL/GenBank/DDBJ databases">
        <title>Helianthus annuus Genome sequencing and assembly Release 2.</title>
        <authorList>
            <person name="Gouzy J."/>
            <person name="Langlade N."/>
            <person name="Munos S."/>
        </authorList>
    </citation>
    <scope>NUCLEOTIDE SEQUENCE</scope>
    <source>
        <tissue evidence="1">Leaves</tissue>
    </source>
</reference>
<evidence type="ECO:0000313" key="1">
    <source>
        <dbReference type="EMBL" id="KAF5784868.1"/>
    </source>
</evidence>
<name>A0A9K3N3C6_HELAN</name>
<sequence length="60" mass="7060">MLQPWGTPPIKVLCLTHVVTRDELINDDDYKDITEDIKIECAAYGKMRIFFFLTCYLHKP</sequence>
<accession>A0A9K3N3C6</accession>
<evidence type="ECO:0000313" key="2">
    <source>
        <dbReference type="Proteomes" id="UP000215914"/>
    </source>
</evidence>
<keyword evidence="2" id="KW-1185">Reference proteome</keyword>
<dbReference type="Proteomes" id="UP000215914">
    <property type="component" value="Unassembled WGS sequence"/>
</dbReference>
<comment type="caution">
    <text evidence="1">The sequence shown here is derived from an EMBL/GenBank/DDBJ whole genome shotgun (WGS) entry which is preliminary data.</text>
</comment>
<protein>
    <submittedName>
        <fullName evidence="1">Nucleotide-binding alpha-beta plait domain superfamily</fullName>
    </submittedName>
</protein>
<dbReference type="EMBL" id="MNCJ02000325">
    <property type="protein sequence ID" value="KAF5784868.1"/>
    <property type="molecule type" value="Genomic_DNA"/>
</dbReference>